<dbReference type="Pfam" id="PF03732">
    <property type="entry name" value="Retrotrans_gag"/>
    <property type="match status" value="1"/>
</dbReference>
<sequence length="282" mass="32347">MPEQAEPSARQEQSTRLEASASPDLSAQLVALTEVTRRQGELLERLCERVTPPQSTVPEQIVSPLTAPAAAPATVVLLPVTVPSVPVAPVGEASQMTEAEQERMAERLARFHRFDPPTFDGRCTEAWVVEDWVSSMEKLFEDLFIPEREQVHLGVHCLTGDALAWWRRVRRDYKLVTLQMTWDEFCGMLYGMYFPNSVKQKLEEDLKKIQQGGQTVQEYIREFTRLLNCVPFVARDEAHRVYLFEQGLRSEIFWLVQAQRLRTLDASMEQALWVERGDISIR</sequence>
<feature type="domain" description="Retrotransposon gag" evidence="2">
    <location>
        <begin position="155"/>
        <end position="249"/>
    </location>
</feature>
<feature type="region of interest" description="Disordered" evidence="1">
    <location>
        <begin position="1"/>
        <end position="22"/>
    </location>
</feature>
<evidence type="ECO:0000259" key="2">
    <source>
        <dbReference type="Pfam" id="PF03732"/>
    </source>
</evidence>
<dbReference type="Proteomes" id="UP000515123">
    <property type="component" value="Linkage group 2"/>
</dbReference>
<reference evidence="4" key="2">
    <citation type="submission" date="2025-08" db="UniProtKB">
        <authorList>
            <consortium name="RefSeq"/>
        </authorList>
    </citation>
    <scope>IDENTIFICATION</scope>
    <source>
        <tissue evidence="4">Leaf</tissue>
    </source>
</reference>
<keyword evidence="3" id="KW-1185">Reference proteome</keyword>
<dbReference type="InterPro" id="IPR005162">
    <property type="entry name" value="Retrotrans_gag_dom"/>
</dbReference>
<reference evidence="3" key="1">
    <citation type="journal article" date="2015" name="Nat. Genet.">
        <title>The pineapple genome and the evolution of CAM photosynthesis.</title>
        <authorList>
            <person name="Ming R."/>
            <person name="VanBuren R."/>
            <person name="Wai C.M."/>
            <person name="Tang H."/>
            <person name="Schatz M.C."/>
            <person name="Bowers J.E."/>
            <person name="Lyons E."/>
            <person name="Wang M.L."/>
            <person name="Chen J."/>
            <person name="Biggers E."/>
            <person name="Zhang J."/>
            <person name="Huang L."/>
            <person name="Zhang L."/>
            <person name="Miao W."/>
            <person name="Zhang J."/>
            <person name="Ye Z."/>
            <person name="Miao C."/>
            <person name="Lin Z."/>
            <person name="Wang H."/>
            <person name="Zhou H."/>
            <person name="Yim W.C."/>
            <person name="Priest H.D."/>
            <person name="Zheng C."/>
            <person name="Woodhouse M."/>
            <person name="Edger P.P."/>
            <person name="Guyot R."/>
            <person name="Guo H.B."/>
            <person name="Guo H."/>
            <person name="Zheng G."/>
            <person name="Singh R."/>
            <person name="Sharma A."/>
            <person name="Min X."/>
            <person name="Zheng Y."/>
            <person name="Lee H."/>
            <person name="Gurtowski J."/>
            <person name="Sedlazeck F.J."/>
            <person name="Harkess A."/>
            <person name="McKain M.R."/>
            <person name="Liao Z."/>
            <person name="Fang J."/>
            <person name="Liu J."/>
            <person name="Zhang X."/>
            <person name="Zhang Q."/>
            <person name="Hu W."/>
            <person name="Qin Y."/>
            <person name="Wang K."/>
            <person name="Chen L.Y."/>
            <person name="Shirley N."/>
            <person name="Lin Y.R."/>
            <person name="Liu L.Y."/>
            <person name="Hernandez A.G."/>
            <person name="Wright C.L."/>
            <person name="Bulone V."/>
            <person name="Tuskan G.A."/>
            <person name="Heath K."/>
            <person name="Zee F."/>
            <person name="Moore P.H."/>
            <person name="Sunkar R."/>
            <person name="Leebens-Mack J.H."/>
            <person name="Mockler T."/>
            <person name="Bennetzen J.L."/>
            <person name="Freeling M."/>
            <person name="Sankoff D."/>
            <person name="Paterson A.H."/>
            <person name="Zhu X."/>
            <person name="Yang X."/>
            <person name="Smith J.A."/>
            <person name="Cushman J.C."/>
            <person name="Paull R.E."/>
            <person name="Yu Q."/>
        </authorList>
    </citation>
    <scope>NUCLEOTIDE SEQUENCE [LARGE SCALE GENOMIC DNA]</scope>
    <source>
        <strain evidence="3">cv. F153</strain>
    </source>
</reference>
<dbReference type="AlphaFoldDB" id="A0A6P5GQF0"/>
<evidence type="ECO:0000313" key="4">
    <source>
        <dbReference type="RefSeq" id="XP_020110876.1"/>
    </source>
</evidence>
<dbReference type="OrthoDB" id="787067at2759"/>
<proteinExistence type="predicted"/>
<protein>
    <submittedName>
        <fullName evidence="4">Uncharacterized protein LOC109725889</fullName>
    </submittedName>
</protein>
<evidence type="ECO:0000256" key="1">
    <source>
        <dbReference type="SAM" id="MobiDB-lite"/>
    </source>
</evidence>
<accession>A0A6P5GQF0</accession>
<evidence type="ECO:0000313" key="3">
    <source>
        <dbReference type="Proteomes" id="UP000515123"/>
    </source>
</evidence>
<dbReference type="RefSeq" id="XP_020110876.1">
    <property type="nucleotide sequence ID" value="XM_020255287.1"/>
</dbReference>
<name>A0A6P5GQF0_ANACO</name>
<organism evidence="3 4">
    <name type="scientific">Ananas comosus</name>
    <name type="common">Pineapple</name>
    <name type="synonym">Ananas ananas</name>
    <dbReference type="NCBI Taxonomy" id="4615"/>
    <lineage>
        <taxon>Eukaryota</taxon>
        <taxon>Viridiplantae</taxon>
        <taxon>Streptophyta</taxon>
        <taxon>Embryophyta</taxon>
        <taxon>Tracheophyta</taxon>
        <taxon>Spermatophyta</taxon>
        <taxon>Magnoliopsida</taxon>
        <taxon>Liliopsida</taxon>
        <taxon>Poales</taxon>
        <taxon>Bromeliaceae</taxon>
        <taxon>Bromelioideae</taxon>
        <taxon>Ananas</taxon>
    </lineage>
</organism>
<gene>
    <name evidence="4" type="primary">LOC109725889</name>
</gene>
<dbReference type="GeneID" id="109725889"/>